<reference evidence="7 8" key="1">
    <citation type="journal article" date="2015" name="Parasit. Vectors">
        <title>Draft genome of the scabies mite.</title>
        <authorList>
            <person name="Rider S.D.Jr."/>
            <person name="Morgan M.S."/>
            <person name="Arlian L.G."/>
        </authorList>
    </citation>
    <scope>NUCLEOTIDE SEQUENCE [LARGE SCALE GENOMIC DNA]</scope>
    <source>
        <strain evidence="7">Arlian Lab</strain>
    </source>
</reference>
<dbReference type="OrthoDB" id="248387at2759"/>
<dbReference type="PANTHER" id="PTHR42881:SF2">
    <property type="entry name" value="PROLYL ENDOPEPTIDASE"/>
    <property type="match status" value="1"/>
</dbReference>
<evidence type="ECO:0000256" key="3">
    <source>
        <dbReference type="ARBA" id="ARBA00016310"/>
    </source>
</evidence>
<name>A0A132AHP8_SARSC</name>
<dbReference type="AlphaFoldDB" id="A0A132AHP8"/>
<keyword evidence="5" id="KW-0645">Protease</keyword>
<dbReference type="GO" id="GO:0006508">
    <property type="term" value="P:proteolysis"/>
    <property type="evidence" value="ECO:0007669"/>
    <property type="project" value="UniProtKB-KW"/>
</dbReference>
<comment type="catalytic activity">
    <reaction evidence="1">
        <text>Hydrolysis of Pro-|-Xaa &gt;&gt; Ala-|-Xaa in oligopeptides.</text>
        <dbReference type="EC" id="3.4.21.26"/>
    </reaction>
</comment>
<dbReference type="EC" id="3.4.21.-" evidence="5"/>
<dbReference type="InterPro" id="IPR002471">
    <property type="entry name" value="Pept_S9_AS"/>
</dbReference>
<evidence type="ECO:0000313" key="7">
    <source>
        <dbReference type="EMBL" id="KPM10443.1"/>
    </source>
</evidence>
<dbReference type="InterPro" id="IPR002470">
    <property type="entry name" value="Peptidase_S9A"/>
</dbReference>
<gene>
    <name evidence="7" type="ORF">QR98_0089980</name>
</gene>
<protein>
    <recommendedName>
        <fullName evidence="3 5">Prolyl endopeptidase</fullName>
        <ecNumber evidence="5">3.4.21.-</ecNumber>
    </recommendedName>
</protein>
<evidence type="ECO:0000313" key="8">
    <source>
        <dbReference type="Proteomes" id="UP000616769"/>
    </source>
</evidence>
<dbReference type="SUPFAM" id="SSF53474">
    <property type="entry name" value="alpha/beta-Hydrolases"/>
    <property type="match status" value="1"/>
</dbReference>
<dbReference type="InterPro" id="IPR051167">
    <property type="entry name" value="Prolyl_oligopep/macrocyclase"/>
</dbReference>
<dbReference type="GO" id="GO:0004252">
    <property type="term" value="F:serine-type endopeptidase activity"/>
    <property type="evidence" value="ECO:0007669"/>
    <property type="project" value="UniProtKB-UniRule"/>
</dbReference>
<dbReference type="InterPro" id="IPR001375">
    <property type="entry name" value="Peptidase_S9_cat"/>
</dbReference>
<dbReference type="PROSITE" id="PS00708">
    <property type="entry name" value="PRO_ENDOPEP_SER"/>
    <property type="match status" value="1"/>
</dbReference>
<organism evidence="7 8">
    <name type="scientific">Sarcoptes scabiei</name>
    <name type="common">Itch mite</name>
    <name type="synonym">Acarus scabiei</name>
    <dbReference type="NCBI Taxonomy" id="52283"/>
    <lineage>
        <taxon>Eukaryota</taxon>
        <taxon>Metazoa</taxon>
        <taxon>Ecdysozoa</taxon>
        <taxon>Arthropoda</taxon>
        <taxon>Chelicerata</taxon>
        <taxon>Arachnida</taxon>
        <taxon>Acari</taxon>
        <taxon>Acariformes</taxon>
        <taxon>Sarcoptiformes</taxon>
        <taxon>Astigmata</taxon>
        <taxon>Psoroptidia</taxon>
        <taxon>Sarcoptoidea</taxon>
        <taxon>Sarcoptidae</taxon>
        <taxon>Sarcoptinae</taxon>
        <taxon>Sarcoptes</taxon>
    </lineage>
</organism>
<keyword evidence="4 5" id="KW-0378">Hydrolase</keyword>
<dbReference type="PRINTS" id="PR00862">
    <property type="entry name" value="PROLIGOPTASE"/>
</dbReference>
<dbReference type="GO" id="GO:0005829">
    <property type="term" value="C:cytosol"/>
    <property type="evidence" value="ECO:0007669"/>
    <property type="project" value="TreeGrafter"/>
</dbReference>
<dbReference type="Pfam" id="PF00326">
    <property type="entry name" value="Peptidase_S9"/>
    <property type="match status" value="1"/>
</dbReference>
<dbReference type="VEuPathDB" id="VectorBase:SSCA002681"/>
<sequence length="122" mass="13371">MDFVPQSDRPCLLYGYGGFNISLQPYFSVPRLILLDNLNGVFALANIRGGGEYGENWHQGGSIHKKQNCFDDFIYAADYLINQKYTSADKIIIQGGSNGGLLVSAVSNQRPDLFGCTICQVG</sequence>
<dbReference type="PANTHER" id="PTHR42881">
    <property type="entry name" value="PROLYL ENDOPEPTIDASE"/>
    <property type="match status" value="1"/>
</dbReference>
<comment type="similarity">
    <text evidence="2 5">Belongs to the peptidase S9A family.</text>
</comment>
<evidence type="ECO:0000256" key="2">
    <source>
        <dbReference type="ARBA" id="ARBA00005228"/>
    </source>
</evidence>
<evidence type="ECO:0000256" key="5">
    <source>
        <dbReference type="RuleBase" id="RU368024"/>
    </source>
</evidence>
<feature type="domain" description="Peptidase S9 prolyl oligopeptidase catalytic" evidence="6">
    <location>
        <begin position="27"/>
        <end position="122"/>
    </location>
</feature>
<dbReference type="Proteomes" id="UP000616769">
    <property type="component" value="Unassembled WGS sequence"/>
</dbReference>
<evidence type="ECO:0000259" key="6">
    <source>
        <dbReference type="Pfam" id="PF00326"/>
    </source>
</evidence>
<accession>A0A132AHP8</accession>
<dbReference type="Gene3D" id="3.40.50.1820">
    <property type="entry name" value="alpha/beta hydrolase"/>
    <property type="match status" value="1"/>
</dbReference>
<proteinExistence type="inferred from homology"/>
<dbReference type="GO" id="GO:0070012">
    <property type="term" value="F:oligopeptidase activity"/>
    <property type="evidence" value="ECO:0007669"/>
    <property type="project" value="TreeGrafter"/>
</dbReference>
<evidence type="ECO:0000256" key="1">
    <source>
        <dbReference type="ARBA" id="ARBA00001070"/>
    </source>
</evidence>
<dbReference type="InterPro" id="IPR029058">
    <property type="entry name" value="AB_hydrolase_fold"/>
</dbReference>
<evidence type="ECO:0000256" key="4">
    <source>
        <dbReference type="ARBA" id="ARBA00022801"/>
    </source>
</evidence>
<comment type="caution">
    <text evidence="7">The sequence shown here is derived from an EMBL/GenBank/DDBJ whole genome shotgun (WGS) entry which is preliminary data.</text>
</comment>
<keyword evidence="5" id="KW-0720">Serine protease</keyword>
<dbReference type="EMBL" id="JXLN01015167">
    <property type="protein sequence ID" value="KPM10443.1"/>
    <property type="molecule type" value="Genomic_DNA"/>
</dbReference>